<evidence type="ECO:0000313" key="2">
    <source>
        <dbReference type="Proteomes" id="UP001159363"/>
    </source>
</evidence>
<organism evidence="1 2">
    <name type="scientific">Dryococelus australis</name>
    <dbReference type="NCBI Taxonomy" id="614101"/>
    <lineage>
        <taxon>Eukaryota</taxon>
        <taxon>Metazoa</taxon>
        <taxon>Ecdysozoa</taxon>
        <taxon>Arthropoda</taxon>
        <taxon>Hexapoda</taxon>
        <taxon>Insecta</taxon>
        <taxon>Pterygota</taxon>
        <taxon>Neoptera</taxon>
        <taxon>Polyneoptera</taxon>
        <taxon>Phasmatodea</taxon>
        <taxon>Verophasmatodea</taxon>
        <taxon>Anareolatae</taxon>
        <taxon>Phasmatidae</taxon>
        <taxon>Eurycanthinae</taxon>
        <taxon>Dryococelus</taxon>
    </lineage>
</organism>
<proteinExistence type="predicted"/>
<reference evidence="1 2" key="1">
    <citation type="submission" date="2023-02" db="EMBL/GenBank/DDBJ databases">
        <title>LHISI_Scaffold_Assembly.</title>
        <authorList>
            <person name="Stuart O.P."/>
            <person name="Cleave R."/>
            <person name="Magrath M.J.L."/>
            <person name="Mikheyev A.S."/>
        </authorList>
    </citation>
    <scope>NUCLEOTIDE SEQUENCE [LARGE SCALE GENOMIC DNA]</scope>
    <source>
        <strain evidence="1">Daus_M_001</strain>
        <tissue evidence="1">Leg muscle</tissue>
    </source>
</reference>
<accession>A0ABQ9I2J7</accession>
<dbReference type="Proteomes" id="UP001159363">
    <property type="component" value="Chromosome 3"/>
</dbReference>
<name>A0ABQ9I2J7_9NEOP</name>
<sequence length="284" mass="31096">MIIGRTAVNAVFSVFFWVRGVASAGFLQVLPFPPALAFRRCSILTSLHPSSALKTLLLRAAQTSLFSVPRLDLSSHVFPQEKKTSISKYKAIRVRFPAGSRTDFRMQELRWTMPLVGGFSRGPPVYPALHSGATPQSRHFTLIGSQDLDVKSGLNLPYPLRIASIGVELAPECKVGEKPEILEKTRQLAASFGMIPTAEQVRRQERTLPYCNDLLILKSFSGAVGGWVVAVSGVSPPPPPDSNVRKLGVITSGIDPLYALVGDDRYSRSTAPPLPMIEMWSREP</sequence>
<dbReference type="EMBL" id="JARBHB010000003">
    <property type="protein sequence ID" value="KAJ8890868.1"/>
    <property type="molecule type" value="Genomic_DNA"/>
</dbReference>
<gene>
    <name evidence="1" type="ORF">PR048_010377</name>
</gene>
<evidence type="ECO:0000313" key="1">
    <source>
        <dbReference type="EMBL" id="KAJ8890868.1"/>
    </source>
</evidence>
<protein>
    <submittedName>
        <fullName evidence="1">Uncharacterized protein</fullName>
    </submittedName>
</protein>
<comment type="caution">
    <text evidence="1">The sequence shown here is derived from an EMBL/GenBank/DDBJ whole genome shotgun (WGS) entry which is preliminary data.</text>
</comment>
<keyword evidence="2" id="KW-1185">Reference proteome</keyword>